<dbReference type="Proteomes" id="UP000651482">
    <property type="component" value="Unassembled WGS sequence"/>
</dbReference>
<organism evidence="2 3">
    <name type="scientific">Yeguia hominis</name>
    <dbReference type="NCBI Taxonomy" id="2763662"/>
    <lineage>
        <taxon>Bacteria</taxon>
        <taxon>Bacillati</taxon>
        <taxon>Bacillota</taxon>
        <taxon>Clostridia</taxon>
        <taxon>Eubacteriales</taxon>
        <taxon>Yeguiaceae</taxon>
        <taxon>Yeguia</taxon>
    </lineage>
</organism>
<name>A0A926D6W8_9FIRM</name>
<sequence>MRINLSTVPLIDTHCHKFVREREPAEFARVVSLSSDPHPIEDDQSMLVYDLLIQRMRRLYQLPVGTPDDEVIAERNRRYDADPAGYAAALRKASGVQYHCYDIGSPVSGDMNTPEQDAWFDRVAEPESVKVITRIEPVMRELFAQKLSFSEFLTEFDKRVRSDIEKHHAIALKSVIGYHTGLDVELVDAATAQKGYEAYLAGEGGEAAEKAIRDYMIPLSLEICKEFDIPMQFHTGIGSAPMCDLRKMRPASLRRIINDDRFKGKVKIVLLHAGYPWVEETGLLVNNFSHVYSDFSSMIYSAGTAGYRSILAMLEAAPTNKIMYASDAGGEPESLWHAALHFKDQLAKALEYYIAEDVIGYERAMQIAKNICHDNALRVYSRLQ</sequence>
<proteinExistence type="predicted"/>
<dbReference type="EMBL" id="JACRSN010000001">
    <property type="protein sequence ID" value="MBC8532537.1"/>
    <property type="molecule type" value="Genomic_DNA"/>
</dbReference>
<dbReference type="PANTHER" id="PTHR43383:SF2">
    <property type="entry name" value="AMIDOHYDROLASE 2 FAMILY PROTEIN"/>
    <property type="match status" value="1"/>
</dbReference>
<keyword evidence="3" id="KW-1185">Reference proteome</keyword>
<dbReference type="PANTHER" id="PTHR43383">
    <property type="entry name" value="NODULIN 6"/>
    <property type="match status" value="1"/>
</dbReference>
<dbReference type="RefSeq" id="WP_249317739.1">
    <property type="nucleotide sequence ID" value="NZ_JACRSN010000001.1"/>
</dbReference>
<accession>A0A926D6W8</accession>
<dbReference type="InterPro" id="IPR006680">
    <property type="entry name" value="Amidohydro-rel"/>
</dbReference>
<evidence type="ECO:0000313" key="3">
    <source>
        <dbReference type="Proteomes" id="UP000651482"/>
    </source>
</evidence>
<dbReference type="InterPro" id="IPR032466">
    <property type="entry name" value="Metal_Hydrolase"/>
</dbReference>
<protein>
    <submittedName>
        <fullName evidence="2">Amidohydrolase family protein</fullName>
    </submittedName>
</protein>
<dbReference type="SUPFAM" id="SSF51556">
    <property type="entry name" value="Metallo-dependent hydrolases"/>
    <property type="match status" value="1"/>
</dbReference>
<reference evidence="2" key="1">
    <citation type="submission" date="2020-08" db="EMBL/GenBank/DDBJ databases">
        <title>Genome public.</title>
        <authorList>
            <person name="Liu C."/>
            <person name="Sun Q."/>
        </authorList>
    </citation>
    <scope>NUCLEOTIDE SEQUENCE</scope>
    <source>
        <strain evidence="2">NSJ-40</strain>
    </source>
</reference>
<evidence type="ECO:0000313" key="2">
    <source>
        <dbReference type="EMBL" id="MBC8532537.1"/>
    </source>
</evidence>
<dbReference type="AlphaFoldDB" id="A0A926D6W8"/>
<dbReference type="Gene3D" id="3.20.20.140">
    <property type="entry name" value="Metal-dependent hydrolases"/>
    <property type="match status" value="1"/>
</dbReference>
<evidence type="ECO:0000259" key="1">
    <source>
        <dbReference type="Pfam" id="PF04909"/>
    </source>
</evidence>
<comment type="caution">
    <text evidence="2">The sequence shown here is derived from an EMBL/GenBank/DDBJ whole genome shotgun (WGS) entry which is preliminary data.</text>
</comment>
<dbReference type="GO" id="GO:0016787">
    <property type="term" value="F:hydrolase activity"/>
    <property type="evidence" value="ECO:0007669"/>
    <property type="project" value="InterPro"/>
</dbReference>
<gene>
    <name evidence="2" type="ORF">IAG03_00680</name>
</gene>
<feature type="domain" description="Amidohydrolase-related" evidence="1">
    <location>
        <begin position="221"/>
        <end position="381"/>
    </location>
</feature>
<dbReference type="Pfam" id="PF04909">
    <property type="entry name" value="Amidohydro_2"/>
    <property type="match status" value="1"/>
</dbReference>